<comment type="caution">
    <text evidence="8">The sequence shown here is derived from an EMBL/GenBank/DDBJ whole genome shotgun (WGS) entry which is preliminary data.</text>
</comment>
<evidence type="ECO:0000256" key="6">
    <source>
        <dbReference type="ARBA" id="ARBA00023274"/>
    </source>
</evidence>
<dbReference type="GO" id="GO:0046872">
    <property type="term" value="F:metal ion binding"/>
    <property type="evidence" value="ECO:0007669"/>
    <property type="project" value="UniProtKB-KW"/>
</dbReference>
<evidence type="ECO:0000256" key="3">
    <source>
        <dbReference type="ARBA" id="ARBA00022490"/>
    </source>
</evidence>
<dbReference type="Gene3D" id="3.40.50.410">
    <property type="entry name" value="von Willebrand factor, type A domain"/>
    <property type="match status" value="1"/>
</dbReference>
<comment type="subcellular location">
    <subcellularLocation>
        <location evidence="1">Cytoplasm</location>
    </subcellularLocation>
</comment>
<dbReference type="SUPFAM" id="SSF53300">
    <property type="entry name" value="vWA-like"/>
    <property type="match status" value="1"/>
</dbReference>
<dbReference type="AlphaFoldDB" id="A0A8J3QXN3"/>
<organism evidence="8 9">
    <name type="scientific">Rugosimonospora africana</name>
    <dbReference type="NCBI Taxonomy" id="556532"/>
    <lineage>
        <taxon>Bacteria</taxon>
        <taxon>Bacillati</taxon>
        <taxon>Actinomycetota</taxon>
        <taxon>Actinomycetes</taxon>
        <taxon>Micromonosporales</taxon>
        <taxon>Micromonosporaceae</taxon>
        <taxon>Rugosimonospora</taxon>
    </lineage>
</organism>
<keyword evidence="9" id="KW-1185">Reference proteome</keyword>
<dbReference type="GO" id="GO:0003723">
    <property type="term" value="F:RNA binding"/>
    <property type="evidence" value="ECO:0007669"/>
    <property type="project" value="UniProtKB-KW"/>
</dbReference>
<dbReference type="GO" id="GO:0005737">
    <property type="term" value="C:cytoplasm"/>
    <property type="evidence" value="ECO:0007669"/>
    <property type="project" value="UniProtKB-SubCell"/>
</dbReference>
<keyword evidence="3" id="KW-0963">Cytoplasm</keyword>
<dbReference type="Pfam" id="PF05731">
    <property type="entry name" value="TROVE"/>
    <property type="match status" value="1"/>
</dbReference>
<dbReference type="PANTHER" id="PTHR14202">
    <property type="entry name" value="60 KDA RIBONUCLEOPROTEIN SSA/RO"/>
    <property type="match status" value="1"/>
</dbReference>
<sequence>MSKFNIAKLRPARGRGPVTTTKRGVTHEGAPGYVRDVKGELFILAVCNLTGEDTFYESAGQRDDRFAQLVGAVAVDDVAWLLRFIKWLRTGANLRSAPLVAAAEAVHARLAAGRVGDNRALIDAALNRADEPGELLAYWQSRFGRALPKPVKRGLGDAALRLYAEYPLLKYDTGAKGVRFADVLCLAHPAGRRGGQSKDDLFRYAIDRRRGRDAAPAETLAMVRANAALRGLADGDPQALLDADRLRAAGMTWEDVLSLVGSKLPKAKLWEALIPSMGIMALARNLRNFDEAGVSDRVAAAVIARFTDPAQVAKSRMFPFRWLSAYEAAPSLRWGHALDRALQASLSNLPALPGRTLVLVDTSGSMTGLGLSARSKVTPLKTAAVFGVALAAKGEAVDLVGFANGVFTHPVGKGASVIREVDRFVKRSGEVGHGTNIAGSLRASYAGHDRVVIVSDMQTMGRDVSTAIPESTMMYGFNLGGYRVTALNTSRSNRVELGGLTDATFRMLPLIEAGRNADWPF</sequence>
<proteinExistence type="inferred from homology"/>
<dbReference type="GO" id="GO:1990904">
    <property type="term" value="C:ribonucleoprotein complex"/>
    <property type="evidence" value="ECO:0007669"/>
    <property type="project" value="UniProtKB-KW"/>
</dbReference>
<dbReference type="Proteomes" id="UP000642748">
    <property type="component" value="Unassembled WGS sequence"/>
</dbReference>
<dbReference type="PROSITE" id="PS50988">
    <property type="entry name" value="TROVE"/>
    <property type="match status" value="1"/>
</dbReference>
<dbReference type="RefSeq" id="WP_203922776.1">
    <property type="nucleotide sequence ID" value="NZ_BONZ01000079.1"/>
</dbReference>
<name>A0A8J3QXN3_9ACTN</name>
<evidence type="ECO:0000256" key="2">
    <source>
        <dbReference type="ARBA" id="ARBA00007814"/>
    </source>
</evidence>
<evidence type="ECO:0000256" key="4">
    <source>
        <dbReference type="ARBA" id="ARBA00022723"/>
    </source>
</evidence>
<dbReference type="InterPro" id="IPR008858">
    <property type="entry name" value="TROVE_dom"/>
</dbReference>
<dbReference type="SUPFAM" id="SSF140864">
    <property type="entry name" value="TROVE domain-like"/>
    <property type="match status" value="1"/>
</dbReference>
<dbReference type="InterPro" id="IPR037214">
    <property type="entry name" value="TROVE_dom_sf"/>
</dbReference>
<evidence type="ECO:0000256" key="5">
    <source>
        <dbReference type="ARBA" id="ARBA00022884"/>
    </source>
</evidence>
<dbReference type="InterPro" id="IPR036465">
    <property type="entry name" value="vWFA_dom_sf"/>
</dbReference>
<dbReference type="EMBL" id="BONZ01000079">
    <property type="protein sequence ID" value="GIH19305.1"/>
    <property type="molecule type" value="Genomic_DNA"/>
</dbReference>
<evidence type="ECO:0000313" key="9">
    <source>
        <dbReference type="Proteomes" id="UP000642748"/>
    </source>
</evidence>
<dbReference type="PANTHER" id="PTHR14202:SF0">
    <property type="entry name" value="RNA-BINDING PROTEIN RO60"/>
    <property type="match status" value="1"/>
</dbReference>
<accession>A0A8J3QXN3</accession>
<keyword evidence="4" id="KW-0479">Metal-binding</keyword>
<evidence type="ECO:0000313" key="8">
    <source>
        <dbReference type="EMBL" id="GIH19305.1"/>
    </source>
</evidence>
<evidence type="ECO:0000256" key="1">
    <source>
        <dbReference type="ARBA" id="ARBA00004496"/>
    </source>
</evidence>
<evidence type="ECO:0000259" key="7">
    <source>
        <dbReference type="PROSITE" id="PS50988"/>
    </source>
</evidence>
<protein>
    <submittedName>
        <fullName evidence="8">RNA-binding protein</fullName>
    </submittedName>
</protein>
<keyword evidence="5" id="KW-0694">RNA-binding</keyword>
<reference evidence="8" key="1">
    <citation type="submission" date="2021-01" db="EMBL/GenBank/DDBJ databases">
        <title>Whole genome shotgun sequence of Rugosimonospora africana NBRC 104875.</title>
        <authorList>
            <person name="Komaki H."/>
            <person name="Tamura T."/>
        </authorList>
    </citation>
    <scope>NUCLEOTIDE SEQUENCE</scope>
    <source>
        <strain evidence="8">NBRC 104875</strain>
    </source>
</reference>
<feature type="domain" description="TROVE" evidence="7">
    <location>
        <begin position="24"/>
        <end position="354"/>
    </location>
</feature>
<gene>
    <name evidence="8" type="ORF">Raf01_74770</name>
</gene>
<dbReference type="InterPro" id="IPR040322">
    <property type="entry name" value="TROVE2"/>
</dbReference>
<keyword evidence="6" id="KW-0687">Ribonucleoprotein</keyword>
<comment type="similarity">
    <text evidence="2">Belongs to the Ro 60 kDa family.</text>
</comment>